<evidence type="ECO:0000313" key="3">
    <source>
        <dbReference type="Proteomes" id="UP000240916"/>
    </source>
</evidence>
<keyword evidence="2" id="KW-0378">Hydrolase</keyword>
<keyword evidence="2" id="KW-0540">Nuclease</keyword>
<dbReference type="Pfam" id="PF07463">
    <property type="entry name" value="NUMOD4"/>
    <property type="match status" value="1"/>
</dbReference>
<dbReference type="Proteomes" id="UP000240916">
    <property type="component" value="Segment"/>
</dbReference>
<keyword evidence="2" id="KW-0255">Endonuclease</keyword>
<gene>
    <name evidence="2" type="ORF">SEA_SUPERPHIKIMAN_145</name>
</gene>
<dbReference type="InterPro" id="IPR010902">
    <property type="entry name" value="NUMOD4"/>
</dbReference>
<organism evidence="2 3">
    <name type="scientific">Mycobacterium phage Superphikiman</name>
    <dbReference type="NCBI Taxonomy" id="2041551"/>
    <lineage>
        <taxon>Viruses</taxon>
        <taxon>Duplodnaviria</taxon>
        <taxon>Heunggongvirae</taxon>
        <taxon>Uroviricota</taxon>
        <taxon>Caudoviricetes</taxon>
        <taxon>Omegavirus</taxon>
        <taxon>Omegavirus courthouse</taxon>
    </lineage>
</organism>
<accession>A0A2D2W467</accession>
<dbReference type="GO" id="GO:0004519">
    <property type="term" value="F:endonuclease activity"/>
    <property type="evidence" value="ECO:0007669"/>
    <property type="project" value="UniProtKB-KW"/>
</dbReference>
<evidence type="ECO:0000259" key="1">
    <source>
        <dbReference type="Pfam" id="PF07463"/>
    </source>
</evidence>
<sequence length="200" mass="22503">MDSNAEIWRDIPGYEGLYQASSKGRIRSLDREVTQMHPSGKGMMTRLWRGRVLTVGAYSGERYRVALSRDGVREMKGVAVLVALAFHGLPPEGKNHALHRDGDMYNNLPENIYWGDASDNVQDTIRHGRHRGVTKTHCPHGHALDGNNLHINSTLQSRACKACRLANAWAYAQKKKGVETPAEAKRAYADRRYAKIMNHQ</sequence>
<protein>
    <submittedName>
        <fullName evidence="2">HNH endonuclease</fullName>
    </submittedName>
</protein>
<proteinExistence type="predicted"/>
<name>A0A2D2W467_9CAUD</name>
<dbReference type="Gene3D" id="3.90.75.20">
    <property type="match status" value="1"/>
</dbReference>
<feature type="domain" description="NUMOD4" evidence="1">
    <location>
        <begin position="6"/>
        <end position="53"/>
    </location>
</feature>
<dbReference type="InterPro" id="IPR044925">
    <property type="entry name" value="His-Me_finger_sf"/>
</dbReference>
<reference evidence="2 3" key="1">
    <citation type="submission" date="2017-09" db="EMBL/GenBank/DDBJ databases">
        <authorList>
            <person name="Pradhan P."/>
            <person name="Aluri L.S."/>
            <person name="Anandarajan D."/>
            <person name="Beiriger J.C."/>
            <person name="Bethamcharla R."/>
            <person name="Betini N."/>
            <person name="Bhatt S.D."/>
            <person name="Chengalvala S."/>
            <person name="Cox N.E."/>
            <person name="Delvadia B.P."/>
            <person name="Desai A.S."/>
            <person name="Devaney A.M."/>
            <person name="Doyle B.K."/>
            <person name="Edgerton A.O."/>
            <person name="Erlich M.C."/>
            <person name="Fitzpatrick K.C."/>
            <person name="Gajjar E.A."/>
            <person name="Ganguly A."/>
            <person name="Gill R.S."/>
            <person name="Goldman M.G."/>
            <person name="Good P.M."/>
            <person name="Gupta N."/>
            <person name="Haddad L.M."/>
            <person name="Han E.J."/>
            <person name="Jain S."/>
            <person name="Jiang A."/>
            <person name="Jurgielewicz A.D."/>
            <person name="Kainth D.K."/>
            <person name="Karam J.M."/>
            <person name="Kodavatiganti M."/>
            <person name="Kriete S.J."/>
            <person name="MacDonald C.E."/>
            <person name="Maret J.P."/>
            <person name="Mathew A.E."/>
            <person name="Nako S."/>
            <person name="Natrajan M."/>
            <person name="Nishu N.M."/>
            <person name="Parikh A."/>
            <person name="Patel N."/>
            <person name="Patel P.D."/>
            <person name="Patel S."/>
            <person name="Patra K."/>
            <person name="Pumpuckdee D."/>
            <person name="Rai K."/>
            <person name="Ramanathan A."/>
            <person name="Sarkar A."/>
            <person name="Schaffer B.L."/>
            <person name="Shah P."/>
            <person name="Tata R.K."/>
            <person name="Tawfik A.H."/>
            <person name="Thuremella B.T."/>
            <person name="Toma J."/>
            <person name="Tran T.L."/>
            <person name="Veera S."/>
            <person name="Vemulapalli V.K."/>
            <person name="Vidas T.V."/>
            <person name="Vieira K.S."/>
            <person name="Vijayakumar G."/>
            <person name="Walor T.A."/>
            <person name="White C.R."/>
            <person name="Wong B.M."/>
            <person name="Zhao Sl."/>
            <person name="McDonald M.T."/>
            <person name="Dalia R."/>
            <person name="Little J.L."/>
            <person name="Gurney S.M.R."/>
            <person name="Bollivar D.W."/>
            <person name="Garlena R.A."/>
            <person name="Russell D.A."/>
            <person name="Pope W.H."/>
            <person name="Jacobs-Sera D."/>
            <person name="Hendrix R.W."/>
            <person name="Hatfull G.F."/>
        </authorList>
    </citation>
    <scope>NUCLEOTIDE SEQUENCE [LARGE SCALE GENOMIC DNA]</scope>
</reference>
<dbReference type="GO" id="GO:0016788">
    <property type="term" value="F:hydrolase activity, acting on ester bonds"/>
    <property type="evidence" value="ECO:0007669"/>
    <property type="project" value="InterPro"/>
</dbReference>
<evidence type="ECO:0000313" key="2">
    <source>
        <dbReference type="EMBL" id="ATS92986.1"/>
    </source>
</evidence>
<dbReference type="EMBL" id="MF919534">
    <property type="protein sequence ID" value="ATS92986.1"/>
    <property type="molecule type" value="Genomic_DNA"/>
</dbReference>
<dbReference type="SUPFAM" id="SSF54060">
    <property type="entry name" value="His-Me finger endonucleases"/>
    <property type="match status" value="1"/>
</dbReference>